<dbReference type="InterPro" id="IPR001478">
    <property type="entry name" value="PDZ"/>
</dbReference>
<dbReference type="EMBL" id="CAMXCT020003223">
    <property type="protein sequence ID" value="CAL1156551.1"/>
    <property type="molecule type" value="Genomic_DNA"/>
</dbReference>
<keyword evidence="2" id="KW-1133">Transmembrane helix</keyword>
<dbReference type="EMBL" id="CAMXCT010003223">
    <property type="protein sequence ID" value="CAI4003176.1"/>
    <property type="molecule type" value="Genomic_DNA"/>
</dbReference>
<feature type="transmembrane region" description="Helical" evidence="2">
    <location>
        <begin position="328"/>
        <end position="349"/>
    </location>
</feature>
<protein>
    <recommendedName>
        <fullName evidence="3">PDZ domain-containing protein</fullName>
    </recommendedName>
</protein>
<dbReference type="AlphaFoldDB" id="A0A9P1G840"/>
<organism evidence="4">
    <name type="scientific">Cladocopium goreaui</name>
    <dbReference type="NCBI Taxonomy" id="2562237"/>
    <lineage>
        <taxon>Eukaryota</taxon>
        <taxon>Sar</taxon>
        <taxon>Alveolata</taxon>
        <taxon>Dinophyceae</taxon>
        <taxon>Suessiales</taxon>
        <taxon>Symbiodiniaceae</taxon>
        <taxon>Cladocopium</taxon>
    </lineage>
</organism>
<comment type="caution">
    <text evidence="4">The sequence shown here is derived from an EMBL/GenBank/DDBJ whole genome shotgun (WGS) entry which is preliminary data.</text>
</comment>
<dbReference type="OrthoDB" id="42382at2759"/>
<reference evidence="4" key="1">
    <citation type="submission" date="2022-10" db="EMBL/GenBank/DDBJ databases">
        <authorList>
            <person name="Chen Y."/>
            <person name="Dougan E. K."/>
            <person name="Chan C."/>
            <person name="Rhodes N."/>
            <person name="Thang M."/>
        </authorList>
    </citation>
    <scope>NUCLEOTIDE SEQUENCE</scope>
</reference>
<dbReference type="PROSITE" id="PS50106">
    <property type="entry name" value="PDZ"/>
    <property type="match status" value="1"/>
</dbReference>
<evidence type="ECO:0000313" key="6">
    <source>
        <dbReference type="Proteomes" id="UP001152797"/>
    </source>
</evidence>
<evidence type="ECO:0000313" key="5">
    <source>
        <dbReference type="EMBL" id="CAL4790488.1"/>
    </source>
</evidence>
<keyword evidence="6" id="KW-1185">Reference proteome</keyword>
<feature type="region of interest" description="Disordered" evidence="1">
    <location>
        <begin position="1"/>
        <end position="20"/>
    </location>
</feature>
<proteinExistence type="predicted"/>
<accession>A0A9P1G840</accession>
<feature type="region of interest" description="Disordered" evidence="1">
    <location>
        <begin position="528"/>
        <end position="552"/>
    </location>
</feature>
<evidence type="ECO:0000256" key="1">
    <source>
        <dbReference type="SAM" id="MobiDB-lite"/>
    </source>
</evidence>
<sequence>MRSLLRSEPERDLEDRGLLEEEQSKSSGRKIYLVLGAFTLVAFCGLAAAVFAPKNSVVINGKAAISLAQKQKSTKSISEQIKDPHCEDFPSLDILEVTHNNLANMGPGSGREGIEYHAKTWDGKEIYMDLHAKAAFKSDDPKDFGMHGAYGTINVAGNSEACIEVSFRDFKTKKPALLDDFSLSFFDIDHGKGTNGLEALTIEGDWSMAVVAKDTTVLVHHTEGNERRITFQATNRSQVLDDPSDPKVLTMNQYNKAITVRFQHANKFFLGMHVKTAARFARVFEFIGVASILCAKSPTGGTLPVGQVYVNENQMKKVGGMVEEETNWWWVLAALILGALLAALIFLFLPKKDPEYREIVRETVAAPPPPPPKQGPGIYAAAFAAGPGTKLGLHLDAPHGINQPPMIKKILEGAVQRFNTLGKPNAIEPYDMIIKVGDVSDPSQIMVELKNGLPEDAKLTLDRPEKIEAMIEGDLGVKLDAMEDSYGAVIMEIEPSGSIAKWNKENPTKKMNKGDRIVSVNGNTFDPKRGWTVRADKSEKSGGGTPKKSASFGSRMNSRFLEEIAEFKGKEIEVTMLKYITFEK</sequence>
<feature type="compositionally biased region" description="Basic and acidic residues" evidence="1">
    <location>
        <begin position="528"/>
        <end position="540"/>
    </location>
</feature>
<evidence type="ECO:0000256" key="2">
    <source>
        <dbReference type="SAM" id="Phobius"/>
    </source>
</evidence>
<evidence type="ECO:0000259" key="3">
    <source>
        <dbReference type="PROSITE" id="PS50106"/>
    </source>
</evidence>
<evidence type="ECO:0000313" key="4">
    <source>
        <dbReference type="EMBL" id="CAI4003176.1"/>
    </source>
</evidence>
<keyword evidence="2" id="KW-0812">Transmembrane</keyword>
<dbReference type="EMBL" id="CAMXCT030003223">
    <property type="protein sequence ID" value="CAL4790488.1"/>
    <property type="molecule type" value="Genomic_DNA"/>
</dbReference>
<dbReference type="Proteomes" id="UP001152797">
    <property type="component" value="Unassembled WGS sequence"/>
</dbReference>
<keyword evidence="2" id="KW-0472">Membrane</keyword>
<feature type="transmembrane region" description="Helical" evidence="2">
    <location>
        <begin position="31"/>
        <end position="52"/>
    </location>
</feature>
<name>A0A9P1G840_9DINO</name>
<reference evidence="5 6" key="2">
    <citation type="submission" date="2024-05" db="EMBL/GenBank/DDBJ databases">
        <authorList>
            <person name="Chen Y."/>
            <person name="Shah S."/>
            <person name="Dougan E. K."/>
            <person name="Thang M."/>
            <person name="Chan C."/>
        </authorList>
    </citation>
    <scope>NUCLEOTIDE SEQUENCE [LARGE SCALE GENOMIC DNA]</scope>
</reference>
<feature type="domain" description="PDZ" evidence="3">
    <location>
        <begin position="458"/>
        <end position="525"/>
    </location>
</feature>
<gene>
    <name evidence="4" type="ORF">C1SCF055_LOCUS29066</name>
</gene>